<proteinExistence type="predicted"/>
<reference evidence="2 3" key="1">
    <citation type="submission" date="2014-04" db="EMBL/GenBank/DDBJ databases">
        <authorList>
            <consortium name="DOE Joint Genome Institute"/>
            <person name="Kuo A."/>
            <person name="Martino E."/>
            <person name="Perotto S."/>
            <person name="Kohler A."/>
            <person name="Nagy L.G."/>
            <person name="Floudas D."/>
            <person name="Copeland A."/>
            <person name="Barry K.W."/>
            <person name="Cichocki N."/>
            <person name="Veneault-Fourrey C."/>
            <person name="LaButti K."/>
            <person name="Lindquist E.A."/>
            <person name="Lipzen A."/>
            <person name="Lundell T."/>
            <person name="Morin E."/>
            <person name="Murat C."/>
            <person name="Sun H."/>
            <person name="Tunlid A."/>
            <person name="Henrissat B."/>
            <person name="Grigoriev I.V."/>
            <person name="Hibbett D.S."/>
            <person name="Martin F."/>
            <person name="Nordberg H.P."/>
            <person name="Cantor M.N."/>
            <person name="Hua S.X."/>
        </authorList>
    </citation>
    <scope>NUCLEOTIDE SEQUENCE [LARGE SCALE GENOMIC DNA]</scope>
    <source>
        <strain evidence="2 3">Zn</strain>
    </source>
</reference>
<evidence type="ECO:0008006" key="4">
    <source>
        <dbReference type="Google" id="ProtNLM"/>
    </source>
</evidence>
<dbReference type="OrthoDB" id="3535998at2759"/>
<name>A0A0C3H341_OIDMZ</name>
<evidence type="ECO:0000313" key="2">
    <source>
        <dbReference type="EMBL" id="KIM96956.1"/>
    </source>
</evidence>
<dbReference type="Proteomes" id="UP000054321">
    <property type="component" value="Unassembled WGS sequence"/>
</dbReference>
<reference evidence="3" key="2">
    <citation type="submission" date="2015-01" db="EMBL/GenBank/DDBJ databases">
        <title>Evolutionary Origins and Diversification of the Mycorrhizal Mutualists.</title>
        <authorList>
            <consortium name="DOE Joint Genome Institute"/>
            <consortium name="Mycorrhizal Genomics Consortium"/>
            <person name="Kohler A."/>
            <person name="Kuo A."/>
            <person name="Nagy L.G."/>
            <person name="Floudas D."/>
            <person name="Copeland A."/>
            <person name="Barry K.W."/>
            <person name="Cichocki N."/>
            <person name="Veneault-Fourrey C."/>
            <person name="LaButti K."/>
            <person name="Lindquist E.A."/>
            <person name="Lipzen A."/>
            <person name="Lundell T."/>
            <person name="Morin E."/>
            <person name="Murat C."/>
            <person name="Riley R."/>
            <person name="Ohm R."/>
            <person name="Sun H."/>
            <person name="Tunlid A."/>
            <person name="Henrissat B."/>
            <person name="Grigoriev I.V."/>
            <person name="Hibbett D.S."/>
            <person name="Martin F."/>
        </authorList>
    </citation>
    <scope>NUCLEOTIDE SEQUENCE [LARGE SCALE GENOMIC DNA]</scope>
    <source>
        <strain evidence="3">Zn</strain>
    </source>
</reference>
<accession>A0A0C3H341</accession>
<dbReference type="HOGENOM" id="CLU_1409178_0_0_1"/>
<dbReference type="InParanoid" id="A0A0C3H341"/>
<organism evidence="2 3">
    <name type="scientific">Oidiodendron maius (strain Zn)</name>
    <dbReference type="NCBI Taxonomy" id="913774"/>
    <lineage>
        <taxon>Eukaryota</taxon>
        <taxon>Fungi</taxon>
        <taxon>Dikarya</taxon>
        <taxon>Ascomycota</taxon>
        <taxon>Pezizomycotina</taxon>
        <taxon>Leotiomycetes</taxon>
        <taxon>Leotiomycetes incertae sedis</taxon>
        <taxon>Myxotrichaceae</taxon>
        <taxon>Oidiodendron</taxon>
    </lineage>
</organism>
<dbReference type="EMBL" id="KN832883">
    <property type="protein sequence ID" value="KIM96956.1"/>
    <property type="molecule type" value="Genomic_DNA"/>
</dbReference>
<dbReference type="AlphaFoldDB" id="A0A0C3H341"/>
<dbReference type="CDD" id="cd14688">
    <property type="entry name" value="bZIP_YAP"/>
    <property type="match status" value="1"/>
</dbReference>
<sequence>MRTKRTVRNLSTDQLARKRANDRRAQQNIRRRMKAHVEFLEDYIKFLETGVEKLQKEIRPENVESVLNKNHELEAENTLLRGQLALQVSLEGESSFSQEFWSAWAPAPYNPPQPIPSPTYPTTTHIYLPTRVCDTAEASQHLSSTTSAPQWDHATDFGQELNLINPGLPWTPFQPALSQSSRDGIPNVYNIVS</sequence>
<evidence type="ECO:0000256" key="1">
    <source>
        <dbReference type="SAM" id="Coils"/>
    </source>
</evidence>
<gene>
    <name evidence="2" type="ORF">OIDMADRAFT_148116</name>
</gene>
<keyword evidence="3" id="KW-1185">Reference proteome</keyword>
<evidence type="ECO:0000313" key="3">
    <source>
        <dbReference type="Proteomes" id="UP000054321"/>
    </source>
</evidence>
<feature type="coiled-coil region" evidence="1">
    <location>
        <begin position="37"/>
        <end position="83"/>
    </location>
</feature>
<keyword evidence="1" id="KW-0175">Coiled coil</keyword>
<protein>
    <recommendedName>
        <fullName evidence="4">BZIP domain-containing protein</fullName>
    </recommendedName>
</protein>